<name>A0A6N9YM52_9ACTN</name>
<protein>
    <recommendedName>
        <fullName evidence="4">LppX_LprAFG lipoprotein</fullName>
    </recommendedName>
</protein>
<evidence type="ECO:0000313" key="2">
    <source>
        <dbReference type="EMBL" id="NED96054.1"/>
    </source>
</evidence>
<proteinExistence type="predicted"/>
<comment type="caution">
    <text evidence="2">The sequence shown here is derived from an EMBL/GenBank/DDBJ whole genome shotgun (WGS) entry which is preliminary data.</text>
</comment>
<feature type="compositionally biased region" description="Low complexity" evidence="1">
    <location>
        <begin position="20"/>
        <end position="32"/>
    </location>
</feature>
<dbReference type="Gene3D" id="2.50.20.20">
    <property type="match status" value="1"/>
</dbReference>
<gene>
    <name evidence="2" type="ORF">G1H11_12120</name>
</gene>
<dbReference type="EMBL" id="JAAGOB010000006">
    <property type="protein sequence ID" value="NED96054.1"/>
    <property type="molecule type" value="Genomic_DNA"/>
</dbReference>
<evidence type="ECO:0000313" key="3">
    <source>
        <dbReference type="Proteomes" id="UP000469185"/>
    </source>
</evidence>
<dbReference type="Proteomes" id="UP000469185">
    <property type="component" value="Unassembled WGS sequence"/>
</dbReference>
<dbReference type="RefSeq" id="WP_163818849.1">
    <property type="nucleotide sequence ID" value="NZ_JAAGOB010000006.1"/>
</dbReference>
<accession>A0A6N9YM52</accession>
<feature type="region of interest" description="Disordered" evidence="1">
    <location>
        <begin position="13"/>
        <end position="34"/>
    </location>
</feature>
<reference evidence="2 3" key="1">
    <citation type="submission" date="2020-02" db="EMBL/GenBank/DDBJ databases">
        <authorList>
            <person name="Li X.-J."/>
            <person name="Feng X.-M."/>
        </authorList>
    </citation>
    <scope>NUCLEOTIDE SEQUENCE [LARGE SCALE GENOMIC DNA]</scope>
    <source>
        <strain evidence="2 3">CGMCC 4.7225</strain>
    </source>
</reference>
<sequence>MAFALAVTGCGSSADDDNAAADGSATAASQGDLRPLTADEAQRLAIMRFTNFNTGVRAVRFEVTDSGARYAVDGWVDFESGLGYAGVHDNRADGGQGPLLVAWSEDTISSHDPVGDDEAVPLPPPDTATGTDAWTSSSLSPAESRLHAALAVVLAAGSDRPDNPLLLRQTDARWLRSDEVDGVPADVILGPTHDEAHDPATSTAAPDGSDATLRYWIDDDGLLMRMEVRLGGGAEWTVVDFDDASDVSFADAFLDKAE</sequence>
<evidence type="ECO:0008006" key="4">
    <source>
        <dbReference type="Google" id="ProtNLM"/>
    </source>
</evidence>
<organism evidence="2 3">
    <name type="scientific">Phytoactinopolyspora alkaliphila</name>
    <dbReference type="NCBI Taxonomy" id="1783498"/>
    <lineage>
        <taxon>Bacteria</taxon>
        <taxon>Bacillati</taxon>
        <taxon>Actinomycetota</taxon>
        <taxon>Actinomycetes</taxon>
        <taxon>Jiangellales</taxon>
        <taxon>Jiangellaceae</taxon>
        <taxon>Phytoactinopolyspora</taxon>
    </lineage>
</organism>
<evidence type="ECO:0000256" key="1">
    <source>
        <dbReference type="SAM" id="MobiDB-lite"/>
    </source>
</evidence>
<dbReference type="AlphaFoldDB" id="A0A6N9YM52"/>
<keyword evidence="3" id="KW-1185">Reference proteome</keyword>